<reference evidence="2 3" key="1">
    <citation type="submission" date="2016-06" db="EMBL/GenBank/DDBJ databases">
        <title>Comparative genomics of the ectomycorrhizal sister species Rhizopogon vinicolor and Rhizopogon vesiculosus (Basidiomycota: Boletales) reveals a divergence of the mating type B locus.</title>
        <authorList>
            <consortium name="DOE Joint Genome Institute"/>
            <person name="Mujic A.B."/>
            <person name="Kuo A."/>
            <person name="Tritt A."/>
            <person name="Lipzen A."/>
            <person name="Chen C."/>
            <person name="Johnson J."/>
            <person name="Sharma A."/>
            <person name="Barry K."/>
            <person name="Grigoriev I.V."/>
            <person name="Spatafora J.W."/>
        </authorList>
    </citation>
    <scope>NUCLEOTIDE SEQUENCE [LARGE SCALE GENOMIC DNA]</scope>
    <source>
        <strain evidence="2 3">AM-OR11-026</strain>
    </source>
</reference>
<evidence type="ECO:0000313" key="3">
    <source>
        <dbReference type="Proteomes" id="UP000092154"/>
    </source>
</evidence>
<dbReference type="Proteomes" id="UP000092154">
    <property type="component" value="Unassembled WGS sequence"/>
</dbReference>
<evidence type="ECO:0000313" key="2">
    <source>
        <dbReference type="EMBL" id="OAX41283.1"/>
    </source>
</evidence>
<name>A0A1B7N8X0_9AGAM</name>
<gene>
    <name evidence="2" type="ORF">K503DRAFT_798121</name>
</gene>
<dbReference type="EMBL" id="KV448185">
    <property type="protein sequence ID" value="OAX41283.1"/>
    <property type="molecule type" value="Genomic_DNA"/>
</dbReference>
<feature type="region of interest" description="Disordered" evidence="1">
    <location>
        <begin position="1"/>
        <end position="70"/>
    </location>
</feature>
<evidence type="ECO:0000256" key="1">
    <source>
        <dbReference type="SAM" id="MobiDB-lite"/>
    </source>
</evidence>
<organism evidence="2 3">
    <name type="scientific">Rhizopogon vinicolor AM-OR11-026</name>
    <dbReference type="NCBI Taxonomy" id="1314800"/>
    <lineage>
        <taxon>Eukaryota</taxon>
        <taxon>Fungi</taxon>
        <taxon>Dikarya</taxon>
        <taxon>Basidiomycota</taxon>
        <taxon>Agaricomycotina</taxon>
        <taxon>Agaricomycetes</taxon>
        <taxon>Agaricomycetidae</taxon>
        <taxon>Boletales</taxon>
        <taxon>Suillineae</taxon>
        <taxon>Rhizopogonaceae</taxon>
        <taxon>Rhizopogon</taxon>
    </lineage>
</organism>
<proteinExistence type="predicted"/>
<protein>
    <submittedName>
        <fullName evidence="2">Uncharacterized protein</fullName>
    </submittedName>
</protein>
<sequence length="70" mass="7397">MAHPIPDTYPTGSRVPSPRPTIALRPYPSPPSPLCPKYRPSSRQHRPSIADAMSGLCGGSGHGAVAHRSL</sequence>
<accession>A0A1B7N8X0</accession>
<keyword evidence="3" id="KW-1185">Reference proteome</keyword>
<dbReference type="InParanoid" id="A0A1B7N8X0"/>
<dbReference type="AlphaFoldDB" id="A0A1B7N8X0"/>